<dbReference type="Pfam" id="PF08281">
    <property type="entry name" value="Sigma70_r4_2"/>
    <property type="match status" value="1"/>
</dbReference>
<dbReference type="InterPro" id="IPR014284">
    <property type="entry name" value="RNA_pol_sigma-70_dom"/>
</dbReference>
<evidence type="ECO:0000256" key="4">
    <source>
        <dbReference type="ARBA" id="ARBA00023163"/>
    </source>
</evidence>
<evidence type="ECO:0000256" key="2">
    <source>
        <dbReference type="ARBA" id="ARBA00023015"/>
    </source>
</evidence>
<keyword evidence="2" id="KW-0805">Transcription regulation</keyword>
<reference evidence="7" key="1">
    <citation type="submission" date="2024-06" db="EMBL/GenBank/DDBJ databases">
        <title>Methylostella associata gen. nov., sp. nov., a novel Ancalomicrobiaceae-affiliated facultatively methylotrophic bacteria that feed on methanotrophs of the genus Methylococcus.</title>
        <authorList>
            <person name="Saltykova V."/>
            <person name="Danilova O.V."/>
            <person name="Oshkin I.Y."/>
            <person name="Belova S.E."/>
            <person name="Pimenov N.V."/>
            <person name="Dedysh S.N."/>
        </authorList>
    </citation>
    <scope>NUCLEOTIDE SEQUENCE</scope>
    <source>
        <strain evidence="7">S20</strain>
    </source>
</reference>
<dbReference type="InterPro" id="IPR013325">
    <property type="entry name" value="RNA_pol_sigma_r2"/>
</dbReference>
<keyword evidence="3" id="KW-0731">Sigma factor</keyword>
<feature type="domain" description="RNA polymerase sigma factor 70 region 4 type 2" evidence="6">
    <location>
        <begin position="160"/>
        <end position="208"/>
    </location>
</feature>
<dbReference type="EMBL" id="CP158568">
    <property type="protein sequence ID" value="XBY45857.1"/>
    <property type="molecule type" value="Genomic_DNA"/>
</dbReference>
<dbReference type="AlphaFoldDB" id="A0AAU7XG85"/>
<dbReference type="InterPro" id="IPR013249">
    <property type="entry name" value="RNA_pol_sigma70_r4_t2"/>
</dbReference>
<dbReference type="PANTHER" id="PTHR43133:SF51">
    <property type="entry name" value="RNA POLYMERASE SIGMA FACTOR"/>
    <property type="match status" value="1"/>
</dbReference>
<dbReference type="Gene3D" id="1.10.10.10">
    <property type="entry name" value="Winged helix-like DNA-binding domain superfamily/Winged helix DNA-binding domain"/>
    <property type="match status" value="1"/>
</dbReference>
<dbReference type="GO" id="GO:0006352">
    <property type="term" value="P:DNA-templated transcription initiation"/>
    <property type="evidence" value="ECO:0007669"/>
    <property type="project" value="InterPro"/>
</dbReference>
<protein>
    <submittedName>
        <fullName evidence="7">RNA polymerase sigma factor</fullName>
    </submittedName>
</protein>
<sequence length="229" mass="25177">MLSFSFWFAAAGFGARIMLDRAFVDRLKAKEPAALRDLVAKHHGALVGLAGTIVKNRALAEDVAQETWIAVMANIDRFDGRAALSTWIIAILMNKAKTALRKEKRFVQLDIDGSLESGEPVVEASRFAADGHWATPPAELDGLDPERIVVGRQLWRTVKDFIETLPDGQRAVVLMRDVEGLSAEETCTALSISAENQRVLLHRARSKLRNFVEATLSREPQGGMALAKS</sequence>
<dbReference type="RefSeq" id="WP_407050952.1">
    <property type="nucleotide sequence ID" value="NZ_CP158568.1"/>
</dbReference>
<dbReference type="GO" id="GO:0003677">
    <property type="term" value="F:DNA binding"/>
    <property type="evidence" value="ECO:0007669"/>
    <property type="project" value="InterPro"/>
</dbReference>
<accession>A0AAU7XG85</accession>
<name>A0AAU7XG85_9HYPH</name>
<dbReference type="CDD" id="cd06171">
    <property type="entry name" value="Sigma70_r4"/>
    <property type="match status" value="1"/>
</dbReference>
<organism evidence="7">
    <name type="scientific">Methyloraptor flagellatus</name>
    <dbReference type="NCBI Taxonomy" id="3162530"/>
    <lineage>
        <taxon>Bacteria</taxon>
        <taxon>Pseudomonadati</taxon>
        <taxon>Pseudomonadota</taxon>
        <taxon>Alphaproteobacteria</taxon>
        <taxon>Hyphomicrobiales</taxon>
        <taxon>Ancalomicrobiaceae</taxon>
        <taxon>Methyloraptor</taxon>
    </lineage>
</organism>
<gene>
    <name evidence="7" type="ORF">ABS361_06280</name>
</gene>
<dbReference type="SUPFAM" id="SSF88946">
    <property type="entry name" value="Sigma2 domain of RNA polymerase sigma factors"/>
    <property type="match status" value="1"/>
</dbReference>
<dbReference type="InterPro" id="IPR007627">
    <property type="entry name" value="RNA_pol_sigma70_r2"/>
</dbReference>
<proteinExistence type="inferred from homology"/>
<dbReference type="Gene3D" id="1.10.1740.10">
    <property type="match status" value="1"/>
</dbReference>
<dbReference type="KEGG" id="mflg:ABS361_06280"/>
<dbReference type="Pfam" id="PF04542">
    <property type="entry name" value="Sigma70_r2"/>
    <property type="match status" value="1"/>
</dbReference>
<dbReference type="NCBIfam" id="TIGR02937">
    <property type="entry name" value="sigma70-ECF"/>
    <property type="match status" value="1"/>
</dbReference>
<evidence type="ECO:0000256" key="3">
    <source>
        <dbReference type="ARBA" id="ARBA00023082"/>
    </source>
</evidence>
<dbReference type="SUPFAM" id="SSF88659">
    <property type="entry name" value="Sigma3 and sigma4 domains of RNA polymerase sigma factors"/>
    <property type="match status" value="1"/>
</dbReference>
<dbReference type="GO" id="GO:0016987">
    <property type="term" value="F:sigma factor activity"/>
    <property type="evidence" value="ECO:0007669"/>
    <property type="project" value="UniProtKB-KW"/>
</dbReference>
<feature type="domain" description="RNA polymerase sigma-70 region 2" evidence="5">
    <location>
        <begin position="38"/>
        <end position="105"/>
    </location>
</feature>
<comment type="similarity">
    <text evidence="1">Belongs to the sigma-70 factor family. ECF subfamily.</text>
</comment>
<dbReference type="InterPro" id="IPR039425">
    <property type="entry name" value="RNA_pol_sigma-70-like"/>
</dbReference>
<dbReference type="InterPro" id="IPR013324">
    <property type="entry name" value="RNA_pol_sigma_r3/r4-like"/>
</dbReference>
<evidence type="ECO:0000259" key="5">
    <source>
        <dbReference type="Pfam" id="PF04542"/>
    </source>
</evidence>
<dbReference type="PANTHER" id="PTHR43133">
    <property type="entry name" value="RNA POLYMERASE ECF-TYPE SIGMA FACTO"/>
    <property type="match status" value="1"/>
</dbReference>
<evidence type="ECO:0000259" key="6">
    <source>
        <dbReference type="Pfam" id="PF08281"/>
    </source>
</evidence>
<evidence type="ECO:0000313" key="7">
    <source>
        <dbReference type="EMBL" id="XBY45857.1"/>
    </source>
</evidence>
<evidence type="ECO:0000256" key="1">
    <source>
        <dbReference type="ARBA" id="ARBA00010641"/>
    </source>
</evidence>
<dbReference type="InterPro" id="IPR036388">
    <property type="entry name" value="WH-like_DNA-bd_sf"/>
</dbReference>
<keyword evidence="4" id="KW-0804">Transcription</keyword>